<name>A0A6C0GE47_9BACT</name>
<dbReference type="Gene3D" id="1.10.606.20">
    <property type="match status" value="2"/>
</dbReference>
<keyword evidence="1" id="KW-0732">Signal</keyword>
<reference evidence="3 4" key="1">
    <citation type="submission" date="2020-01" db="EMBL/GenBank/DDBJ databases">
        <authorList>
            <person name="Kim M.K."/>
        </authorList>
    </citation>
    <scope>NUCLEOTIDE SEQUENCE [LARGE SCALE GENOMIC DNA]</scope>
    <source>
        <strain evidence="3 4">172606-1</strain>
    </source>
</reference>
<protein>
    <submittedName>
        <fullName evidence="3">Phosphatase PAP2 family protein</fullName>
    </submittedName>
</protein>
<feature type="signal peptide" evidence="1">
    <location>
        <begin position="1"/>
        <end position="20"/>
    </location>
</feature>
<dbReference type="Proteomes" id="UP000480178">
    <property type="component" value="Chromosome"/>
</dbReference>
<feature type="chain" id="PRO_5025655354" evidence="1">
    <location>
        <begin position="21"/>
        <end position="452"/>
    </location>
</feature>
<dbReference type="SUPFAM" id="SSF48317">
    <property type="entry name" value="Acid phosphatase/Vanadium-dependent haloperoxidase"/>
    <property type="match status" value="2"/>
</dbReference>
<feature type="domain" description="Phosphatidic acid phosphatase type 2/haloperoxidase" evidence="2">
    <location>
        <begin position="116"/>
        <end position="203"/>
    </location>
</feature>
<dbReference type="EMBL" id="CP048222">
    <property type="protein sequence ID" value="QHT66279.1"/>
    <property type="molecule type" value="Genomic_DNA"/>
</dbReference>
<dbReference type="PANTHER" id="PTHR34599">
    <property type="entry name" value="PEROXIDASE-RELATED"/>
    <property type="match status" value="1"/>
</dbReference>
<dbReference type="CDD" id="cd03398">
    <property type="entry name" value="PAP2_haloperoxidase"/>
    <property type="match status" value="1"/>
</dbReference>
<evidence type="ECO:0000256" key="1">
    <source>
        <dbReference type="SAM" id="SignalP"/>
    </source>
</evidence>
<gene>
    <name evidence="3" type="ORF">GXP67_06210</name>
</gene>
<dbReference type="Pfam" id="PF01569">
    <property type="entry name" value="PAP2"/>
    <property type="match status" value="1"/>
</dbReference>
<evidence type="ECO:0000313" key="4">
    <source>
        <dbReference type="Proteomes" id="UP000480178"/>
    </source>
</evidence>
<dbReference type="InterPro" id="IPR052559">
    <property type="entry name" value="V-haloperoxidase"/>
</dbReference>
<dbReference type="RefSeq" id="WP_162442342.1">
    <property type="nucleotide sequence ID" value="NZ_CP048222.1"/>
</dbReference>
<sequence length="452" mass="50100">MKKSLLILITILSIAMHVQAQIEPSAGSWKTWFIESGKAYRLPPPASYKSEITQVLARQQNLDSAGMQQILFWNAGSPGYRWQQLMADLWMSDTTTRGVLANMLLGTATYDATIAAWDTKYTYNRPRPFAADGHIQTLVQKPDSPSYPCEHSVAAGVATTIISHFFPALADSVTRMAQQAINSRIAAGTAFPSDTKAGFELGKRIAQHEIERTKNFIPNSVWNGKIPEGPGLWKGKNPMFPQAGLNKTVVLSNASQFRPGPPPDFAKEMEEMKNYKQTFRSKANAFYYASHFASDDLLSKKIFEYNLHLNPPMAARIYAINSVATYDGFVACWDAKYAYWGIRPDQYDTTYQALMPAPPFPGYPSGHAMMCGVVGELYSFFFPAEKAYFQKIAKDGAESRFQAGIHFRSDNEAGLELGKKVANAVIRKVQADGAGNILTNTNQKRVGAQAKK</sequence>
<dbReference type="KEGG" id="rhoz:GXP67_06210"/>
<dbReference type="CDD" id="cd03380">
    <property type="entry name" value="PAP2_like_1"/>
    <property type="match status" value="1"/>
</dbReference>
<organism evidence="3 4">
    <name type="scientific">Rhodocytophaga rosea</name>
    <dbReference type="NCBI Taxonomy" id="2704465"/>
    <lineage>
        <taxon>Bacteria</taxon>
        <taxon>Pseudomonadati</taxon>
        <taxon>Bacteroidota</taxon>
        <taxon>Cytophagia</taxon>
        <taxon>Cytophagales</taxon>
        <taxon>Rhodocytophagaceae</taxon>
        <taxon>Rhodocytophaga</taxon>
    </lineage>
</organism>
<accession>A0A6C0GE47</accession>
<evidence type="ECO:0000313" key="3">
    <source>
        <dbReference type="EMBL" id="QHT66279.1"/>
    </source>
</evidence>
<keyword evidence="4" id="KW-1185">Reference proteome</keyword>
<dbReference type="AlphaFoldDB" id="A0A6C0GE47"/>
<proteinExistence type="predicted"/>
<dbReference type="InterPro" id="IPR036938">
    <property type="entry name" value="PAP2/HPO_sf"/>
</dbReference>
<dbReference type="PANTHER" id="PTHR34599:SF2">
    <property type="entry name" value="TRAF-TYPE DOMAIN-CONTAINING PROTEIN"/>
    <property type="match status" value="1"/>
</dbReference>
<dbReference type="InterPro" id="IPR000326">
    <property type="entry name" value="PAP2/HPO"/>
</dbReference>
<evidence type="ECO:0000259" key="2">
    <source>
        <dbReference type="Pfam" id="PF01569"/>
    </source>
</evidence>